<gene>
    <name evidence="2" type="ORF">JCGZ_06066</name>
</gene>
<evidence type="ECO:0000313" key="3">
    <source>
        <dbReference type="Proteomes" id="UP000027138"/>
    </source>
</evidence>
<dbReference type="Proteomes" id="UP000027138">
    <property type="component" value="Unassembled WGS sequence"/>
</dbReference>
<dbReference type="AlphaFoldDB" id="A0A067KXL0"/>
<organism evidence="2 3">
    <name type="scientific">Jatropha curcas</name>
    <name type="common">Barbados nut</name>
    <dbReference type="NCBI Taxonomy" id="180498"/>
    <lineage>
        <taxon>Eukaryota</taxon>
        <taxon>Viridiplantae</taxon>
        <taxon>Streptophyta</taxon>
        <taxon>Embryophyta</taxon>
        <taxon>Tracheophyta</taxon>
        <taxon>Spermatophyta</taxon>
        <taxon>Magnoliopsida</taxon>
        <taxon>eudicotyledons</taxon>
        <taxon>Gunneridae</taxon>
        <taxon>Pentapetalae</taxon>
        <taxon>rosids</taxon>
        <taxon>fabids</taxon>
        <taxon>Malpighiales</taxon>
        <taxon>Euphorbiaceae</taxon>
        <taxon>Crotonoideae</taxon>
        <taxon>Jatropheae</taxon>
        <taxon>Jatropha</taxon>
    </lineage>
</organism>
<sequence>MSEDDWVTVAMTDDTLVVQLLLKLHQAESPPPLPNKISAPALRLEWTVRQRRSKQLPRKKADATRASPTTPLSWSGGTSVSGCAADGFEESSLLVKPIDSARSKVAAANETPTTKRSRKKKTLPELKEEESLLLKERRNLKNQLANLRLTVEKQRTANEKLKRLKLDLLSKQPPQTDTSVVKTEKVNSNQPEQIKVETYSIKPIIAACTKHEPSSPDASFQKQEGGGREFSFMLPDLNLPVEDNSSSHVLRGIS</sequence>
<evidence type="ECO:0000313" key="2">
    <source>
        <dbReference type="EMBL" id="KDP37010.1"/>
    </source>
</evidence>
<dbReference type="KEGG" id="jcu:105634780"/>
<evidence type="ECO:0000256" key="1">
    <source>
        <dbReference type="SAM" id="MobiDB-lite"/>
    </source>
</evidence>
<proteinExistence type="predicted"/>
<reference evidence="2 3" key="1">
    <citation type="journal article" date="2014" name="PLoS ONE">
        <title>Global Analysis of Gene Expression Profiles in Physic Nut (Jatropha curcas L.) Seedlings Exposed to Salt Stress.</title>
        <authorList>
            <person name="Zhang L."/>
            <person name="Zhang C."/>
            <person name="Wu P."/>
            <person name="Chen Y."/>
            <person name="Li M."/>
            <person name="Jiang H."/>
            <person name="Wu G."/>
        </authorList>
    </citation>
    <scope>NUCLEOTIDE SEQUENCE [LARGE SCALE GENOMIC DNA]</scope>
    <source>
        <strain evidence="3">cv. GZQX0401</strain>
        <tissue evidence="2">Young leaves</tissue>
    </source>
</reference>
<protein>
    <submittedName>
        <fullName evidence="2">Uncharacterized protein</fullName>
    </submittedName>
</protein>
<name>A0A067KXL0_JATCU</name>
<feature type="region of interest" description="Disordered" evidence="1">
    <location>
        <begin position="50"/>
        <end position="78"/>
    </location>
</feature>
<keyword evidence="3" id="KW-1185">Reference proteome</keyword>
<accession>A0A067KXL0</accession>
<dbReference type="PANTHER" id="PTHR35099:SF10">
    <property type="entry name" value="BZIP DOMAIN-CONTAINING PROTEIN"/>
    <property type="match status" value="1"/>
</dbReference>
<dbReference type="PANTHER" id="PTHR35099">
    <property type="entry name" value="OS02G0182700 PROTEIN"/>
    <property type="match status" value="1"/>
</dbReference>
<feature type="region of interest" description="Disordered" evidence="1">
    <location>
        <begin position="102"/>
        <end position="124"/>
    </location>
</feature>
<dbReference type="EMBL" id="KK914415">
    <property type="protein sequence ID" value="KDP37010.1"/>
    <property type="molecule type" value="Genomic_DNA"/>
</dbReference>
<feature type="compositionally biased region" description="Polar residues" evidence="1">
    <location>
        <begin position="66"/>
        <end position="78"/>
    </location>
</feature>
<dbReference type="OrthoDB" id="1724644at2759"/>